<gene>
    <name evidence="3" type="ORF">MOS_558</name>
</gene>
<dbReference type="AlphaFoldDB" id="A0AAI8FDR2"/>
<feature type="signal peptide" evidence="2">
    <location>
        <begin position="1"/>
        <end position="22"/>
    </location>
</feature>
<accession>A0AAI8FDR2</accession>
<feature type="region of interest" description="Disordered" evidence="1">
    <location>
        <begin position="30"/>
        <end position="58"/>
    </location>
</feature>
<evidence type="ECO:0000256" key="1">
    <source>
        <dbReference type="SAM" id="MobiDB-lite"/>
    </source>
</evidence>
<dbReference type="EMBL" id="CP003914">
    <property type="protein sequence ID" value="AFX74470.1"/>
    <property type="molecule type" value="Genomic_DNA"/>
</dbReference>
<feature type="chain" id="PRO_5042572598" description="Lipoprotein" evidence="2">
    <location>
        <begin position="23"/>
        <end position="202"/>
    </location>
</feature>
<reference evidence="3 4" key="1">
    <citation type="journal article" date="2013" name="Genome Announc.">
        <title>Complete Genome Sequence of Mycoplasma hyorhinis Strain SK76.</title>
        <authorList>
            <person name="Goodison S."/>
            <person name="Urquidi V."/>
            <person name="Kumar D."/>
            <person name="Reyes L."/>
            <person name="Rosser C.J."/>
        </authorList>
    </citation>
    <scope>NUCLEOTIDE SEQUENCE [LARGE SCALE GENOMIC DNA]</scope>
    <source>
        <strain evidence="3 4">SK76</strain>
    </source>
</reference>
<proteinExistence type="predicted"/>
<organism evidence="3 4">
    <name type="scientific">Mesomycoplasma hyorhinis SK76</name>
    <dbReference type="NCBI Taxonomy" id="1118964"/>
    <lineage>
        <taxon>Bacteria</taxon>
        <taxon>Bacillati</taxon>
        <taxon>Mycoplasmatota</taxon>
        <taxon>Mycoplasmoidales</taxon>
        <taxon>Metamycoplasmataceae</taxon>
        <taxon>Mesomycoplasma</taxon>
    </lineage>
</organism>
<dbReference type="Proteomes" id="UP000009399">
    <property type="component" value="Chromosome"/>
</dbReference>
<keyword evidence="2" id="KW-0732">Signal</keyword>
<evidence type="ECO:0008006" key="5">
    <source>
        <dbReference type="Google" id="ProtNLM"/>
    </source>
</evidence>
<dbReference type="KEGG" id="mhs:MOS_558"/>
<protein>
    <recommendedName>
        <fullName evidence="5">Lipoprotein</fullName>
    </recommendedName>
</protein>
<sequence length="202" mass="23646">MKRKLNKLFLLFFLAATPIAFFISCKDTQISSQDSSTNPNNTQYDNFDPNKPTQAKDNSRQFRFAINKTKTYNEFKKIFFDDLQYIVDHNERFKITLANPDQKLSGDQLLKIANNEAIQRTIVDNLIERKPIIQVIKRNDVEEPWKTLQSLEKTGLQTYQHWVINFDDIKKQVQIQASFGHYHSSAPHITNVFSLVIDDFKN</sequence>
<evidence type="ECO:0000256" key="2">
    <source>
        <dbReference type="SAM" id="SignalP"/>
    </source>
</evidence>
<evidence type="ECO:0000313" key="3">
    <source>
        <dbReference type="EMBL" id="AFX74470.1"/>
    </source>
</evidence>
<name>A0AAI8FDR2_MESHY</name>
<feature type="compositionally biased region" description="Polar residues" evidence="1">
    <location>
        <begin position="30"/>
        <end position="56"/>
    </location>
</feature>
<dbReference type="RefSeq" id="WP_015084226.1">
    <property type="nucleotide sequence ID" value="NC_019552.1"/>
</dbReference>
<evidence type="ECO:0000313" key="4">
    <source>
        <dbReference type="Proteomes" id="UP000009399"/>
    </source>
</evidence>
<dbReference type="PROSITE" id="PS51257">
    <property type="entry name" value="PROKAR_LIPOPROTEIN"/>
    <property type="match status" value="1"/>
</dbReference>